<dbReference type="PANTHER" id="PTHR45784">
    <property type="entry name" value="C-TYPE LECTIN DOMAIN FAMILY 20 MEMBER A-RELATED"/>
    <property type="match status" value="1"/>
</dbReference>
<name>A0AAJ7LEM9_LATCA</name>
<feature type="domain" description="C-type lectin" evidence="1">
    <location>
        <begin position="119"/>
        <end position="233"/>
    </location>
</feature>
<gene>
    <name evidence="3" type="primary">LOC108875940</name>
</gene>
<dbReference type="KEGG" id="lcf:108875940"/>
<dbReference type="RefSeq" id="XP_018520677.1">
    <property type="nucleotide sequence ID" value="XM_018665161.2"/>
</dbReference>
<evidence type="ECO:0000259" key="1">
    <source>
        <dbReference type="PROSITE" id="PS50041"/>
    </source>
</evidence>
<dbReference type="PROSITE" id="PS50041">
    <property type="entry name" value="C_TYPE_LECTIN_2"/>
    <property type="match status" value="2"/>
</dbReference>
<dbReference type="Pfam" id="PF00059">
    <property type="entry name" value="Lectin_C"/>
    <property type="match status" value="2"/>
</dbReference>
<sequence>MERIVVRVLIITSACCFSKRHVYIAQDKTWKDAQEFCQDHFIDLSPITSELEEMVFRETIQNEIGWIGLHRDFRSSTGWKWSGGEDVTYQNWNYGAYDGQDFIYWTKDGWKSDINGTRRHFFCFNMTLVEQMHTWENAMQHCRQRQSNLSSLLSKTERLLVMREVQDAGLTGLVWTGLRYLGGSWLWVDSSPLAGDWHEGGDQCPKQNRCGALNAEGEWVTQDCKEEHFFICH</sequence>
<dbReference type="GeneID" id="108875940"/>
<dbReference type="InterPro" id="IPR016187">
    <property type="entry name" value="CTDL_fold"/>
</dbReference>
<protein>
    <submittedName>
        <fullName evidence="3">Lithostathine-2-like</fullName>
    </submittedName>
</protein>
<dbReference type="SUPFAM" id="SSF56436">
    <property type="entry name" value="C-type lectin-like"/>
    <property type="match status" value="2"/>
</dbReference>
<dbReference type="PANTHER" id="PTHR45784:SF8">
    <property type="entry name" value="C-TYPE MANNOSE RECEPTOR 2-RELATED"/>
    <property type="match status" value="1"/>
</dbReference>
<dbReference type="Proteomes" id="UP000694890">
    <property type="component" value="Linkage group LG5"/>
</dbReference>
<accession>A0AAJ7LEM9</accession>
<dbReference type="AlphaFoldDB" id="A0AAJ7LEM9"/>
<evidence type="ECO:0000313" key="3">
    <source>
        <dbReference type="RefSeq" id="XP_018520677.1"/>
    </source>
</evidence>
<feature type="domain" description="C-type lectin" evidence="1">
    <location>
        <begin position="17"/>
        <end position="124"/>
    </location>
</feature>
<dbReference type="SMART" id="SM00034">
    <property type="entry name" value="CLECT"/>
    <property type="match status" value="2"/>
</dbReference>
<evidence type="ECO:0000313" key="2">
    <source>
        <dbReference type="Proteomes" id="UP000694890"/>
    </source>
</evidence>
<dbReference type="Gene3D" id="3.10.100.10">
    <property type="entry name" value="Mannose-Binding Protein A, subunit A"/>
    <property type="match status" value="2"/>
</dbReference>
<dbReference type="CDD" id="cd00037">
    <property type="entry name" value="CLECT"/>
    <property type="match status" value="1"/>
</dbReference>
<dbReference type="InterPro" id="IPR001304">
    <property type="entry name" value="C-type_lectin-like"/>
</dbReference>
<proteinExistence type="predicted"/>
<dbReference type="InterPro" id="IPR016186">
    <property type="entry name" value="C-type_lectin-like/link_sf"/>
</dbReference>
<reference evidence="3" key="1">
    <citation type="submission" date="2025-08" db="UniProtKB">
        <authorList>
            <consortium name="RefSeq"/>
        </authorList>
    </citation>
    <scope>IDENTIFICATION</scope>
    <source>
        <tissue evidence="3">Brain</tissue>
    </source>
</reference>
<organism evidence="2 3">
    <name type="scientific">Lates calcarifer</name>
    <name type="common">Barramundi</name>
    <name type="synonym">Holocentrus calcarifer</name>
    <dbReference type="NCBI Taxonomy" id="8187"/>
    <lineage>
        <taxon>Eukaryota</taxon>
        <taxon>Metazoa</taxon>
        <taxon>Chordata</taxon>
        <taxon>Craniata</taxon>
        <taxon>Vertebrata</taxon>
        <taxon>Euteleostomi</taxon>
        <taxon>Actinopterygii</taxon>
        <taxon>Neopterygii</taxon>
        <taxon>Teleostei</taxon>
        <taxon>Neoteleostei</taxon>
        <taxon>Acanthomorphata</taxon>
        <taxon>Carangaria</taxon>
        <taxon>Carangaria incertae sedis</taxon>
        <taxon>Centropomidae</taxon>
        <taxon>Lates</taxon>
    </lineage>
</organism>